<gene>
    <name evidence="1" type="ORF">CRHIZ90672A_00007907</name>
</gene>
<organism evidence="1 2">
    <name type="scientific">Clonostachys rhizophaga</name>
    <dbReference type="NCBI Taxonomy" id="160324"/>
    <lineage>
        <taxon>Eukaryota</taxon>
        <taxon>Fungi</taxon>
        <taxon>Dikarya</taxon>
        <taxon>Ascomycota</taxon>
        <taxon>Pezizomycotina</taxon>
        <taxon>Sordariomycetes</taxon>
        <taxon>Hypocreomycetidae</taxon>
        <taxon>Hypocreales</taxon>
        <taxon>Bionectriaceae</taxon>
        <taxon>Clonostachys</taxon>
    </lineage>
</organism>
<protein>
    <submittedName>
        <fullName evidence="1">Uncharacterized protein</fullName>
    </submittedName>
</protein>
<dbReference type="Proteomes" id="UP000696573">
    <property type="component" value="Unassembled WGS sequence"/>
</dbReference>
<proteinExistence type="predicted"/>
<sequence length="91" mass="10620">MSKSTLNPQRMSEMYKFNVVSICRHFRGQNIGVLGKYWVPRNTNLLCSISASQGNFSLIPSDFFHLLSPMIIDEITYRITFLFHDVFKFSH</sequence>
<name>A0A9N9V432_9HYPO</name>
<reference evidence="1" key="1">
    <citation type="submission" date="2021-10" db="EMBL/GenBank/DDBJ databases">
        <authorList>
            <person name="Piombo E."/>
        </authorList>
    </citation>
    <scope>NUCLEOTIDE SEQUENCE</scope>
</reference>
<dbReference type="AlphaFoldDB" id="A0A9N9V432"/>
<evidence type="ECO:0000313" key="1">
    <source>
        <dbReference type="EMBL" id="CAH0015716.1"/>
    </source>
</evidence>
<evidence type="ECO:0000313" key="2">
    <source>
        <dbReference type="Proteomes" id="UP000696573"/>
    </source>
</evidence>
<keyword evidence="2" id="KW-1185">Reference proteome</keyword>
<accession>A0A9N9V432</accession>
<comment type="caution">
    <text evidence="1">The sequence shown here is derived from an EMBL/GenBank/DDBJ whole genome shotgun (WGS) entry which is preliminary data.</text>
</comment>
<dbReference type="EMBL" id="CABFNQ020000451">
    <property type="protein sequence ID" value="CAH0015716.1"/>
    <property type="molecule type" value="Genomic_DNA"/>
</dbReference>